<sequence>MSDYFPQEVLADILLRLPTKTIGLCSCVCKSWHSAITNPTFVHNHFTQTQNDNDRRRLFLLRHFPETHNRERYSLHSDNYAFDKVQDLDFPLQSFNRHFRIVGSCNGVLCLSDDTTVITANFVLWNPSIRKYISLPRPLVSCSSHGLFTFALGFGFDSLSCDYKVVMLAYLKTKYGFYSSRRPTVNVYSLNTNSWRDVSATALSYRVVEFLWTQVFMNGAVHWIASTHDIGLKLERFNKSPFGNLILRFDLAHEVFDKMSLPESLVSSTQYELSITVLGERLSVVQFHRRSYHACSIWMMEEYGVAESWTKWLEIGLMYEIPDRRRVVTGVEVQNHDAGQPLSNVYGDKIQKQWGNTFAFLETWLMDGLVQPRIA</sequence>
<proteinExistence type="predicted"/>
<accession>A0A7J7D100</accession>
<dbReference type="EMBL" id="JAAARO010000011">
    <property type="protein sequence ID" value="KAF5740027.1"/>
    <property type="molecule type" value="Genomic_DNA"/>
</dbReference>
<dbReference type="AlphaFoldDB" id="A0A7J7D100"/>
<dbReference type="InterPro" id="IPR017451">
    <property type="entry name" value="F-box-assoc_interact_dom"/>
</dbReference>
<dbReference type="InterPro" id="IPR050796">
    <property type="entry name" value="SCF_F-box_component"/>
</dbReference>
<dbReference type="InParanoid" id="A0A7J7D100"/>
<dbReference type="NCBIfam" id="TIGR01640">
    <property type="entry name" value="F_box_assoc_1"/>
    <property type="match status" value="1"/>
</dbReference>
<dbReference type="Proteomes" id="UP000593562">
    <property type="component" value="Unassembled WGS sequence"/>
</dbReference>
<name>A0A7J7D100_TRIWF</name>
<gene>
    <name evidence="2" type="ORF">HS088_TW11G00090</name>
</gene>
<dbReference type="PANTHER" id="PTHR31672">
    <property type="entry name" value="BNACNNG10540D PROTEIN"/>
    <property type="match status" value="1"/>
</dbReference>
<evidence type="ECO:0000313" key="3">
    <source>
        <dbReference type="Proteomes" id="UP000593562"/>
    </source>
</evidence>
<dbReference type="InterPro" id="IPR036047">
    <property type="entry name" value="F-box-like_dom_sf"/>
</dbReference>
<organism evidence="2 3">
    <name type="scientific">Tripterygium wilfordii</name>
    <name type="common">Thunder God vine</name>
    <dbReference type="NCBI Taxonomy" id="458696"/>
    <lineage>
        <taxon>Eukaryota</taxon>
        <taxon>Viridiplantae</taxon>
        <taxon>Streptophyta</taxon>
        <taxon>Embryophyta</taxon>
        <taxon>Tracheophyta</taxon>
        <taxon>Spermatophyta</taxon>
        <taxon>Magnoliopsida</taxon>
        <taxon>eudicotyledons</taxon>
        <taxon>Gunneridae</taxon>
        <taxon>Pentapetalae</taxon>
        <taxon>rosids</taxon>
        <taxon>fabids</taxon>
        <taxon>Celastrales</taxon>
        <taxon>Celastraceae</taxon>
        <taxon>Tripterygium</taxon>
    </lineage>
</organism>
<dbReference type="InterPro" id="IPR001810">
    <property type="entry name" value="F-box_dom"/>
</dbReference>
<dbReference type="Pfam" id="PF07734">
    <property type="entry name" value="FBA_1"/>
    <property type="match status" value="1"/>
</dbReference>
<comment type="caution">
    <text evidence="2">The sequence shown here is derived from an EMBL/GenBank/DDBJ whole genome shotgun (WGS) entry which is preliminary data.</text>
</comment>
<dbReference type="InterPro" id="IPR006527">
    <property type="entry name" value="F-box-assoc_dom_typ1"/>
</dbReference>
<dbReference type="FunCoup" id="A0A7J7D100">
    <property type="interactions" value="137"/>
</dbReference>
<reference evidence="2 3" key="1">
    <citation type="journal article" date="2020" name="Nat. Commun.">
        <title>Genome of Tripterygium wilfordii and identification of cytochrome P450 involved in triptolide biosynthesis.</title>
        <authorList>
            <person name="Tu L."/>
            <person name="Su P."/>
            <person name="Zhang Z."/>
            <person name="Gao L."/>
            <person name="Wang J."/>
            <person name="Hu T."/>
            <person name="Zhou J."/>
            <person name="Zhang Y."/>
            <person name="Zhao Y."/>
            <person name="Liu Y."/>
            <person name="Song Y."/>
            <person name="Tong Y."/>
            <person name="Lu Y."/>
            <person name="Yang J."/>
            <person name="Xu C."/>
            <person name="Jia M."/>
            <person name="Peters R.J."/>
            <person name="Huang L."/>
            <person name="Gao W."/>
        </authorList>
    </citation>
    <scope>NUCLEOTIDE SEQUENCE [LARGE SCALE GENOMIC DNA]</scope>
    <source>
        <strain evidence="3">cv. XIE 37</strain>
        <tissue evidence="2">Leaf</tissue>
    </source>
</reference>
<evidence type="ECO:0000313" key="2">
    <source>
        <dbReference type="EMBL" id="KAF5740027.1"/>
    </source>
</evidence>
<dbReference type="SUPFAM" id="SSF81383">
    <property type="entry name" value="F-box domain"/>
    <property type="match status" value="1"/>
</dbReference>
<protein>
    <submittedName>
        <fullName evidence="2">F-box/kelch-repeat protein</fullName>
    </submittedName>
</protein>
<dbReference type="PANTHER" id="PTHR31672:SF10">
    <property type="entry name" value="F-BOX DOMAIN-CONTAINING PROTEIN"/>
    <property type="match status" value="1"/>
</dbReference>
<dbReference type="SMART" id="SM00256">
    <property type="entry name" value="FBOX"/>
    <property type="match status" value="1"/>
</dbReference>
<dbReference type="Gene3D" id="1.20.1280.50">
    <property type="match status" value="1"/>
</dbReference>
<keyword evidence="3" id="KW-1185">Reference proteome</keyword>
<evidence type="ECO:0000259" key="1">
    <source>
        <dbReference type="SMART" id="SM00256"/>
    </source>
</evidence>
<feature type="domain" description="F-box" evidence="1">
    <location>
        <begin position="5"/>
        <end position="45"/>
    </location>
</feature>
<dbReference type="Pfam" id="PF00646">
    <property type="entry name" value="F-box"/>
    <property type="match status" value="1"/>
</dbReference>